<proteinExistence type="predicted"/>
<dbReference type="RefSeq" id="WP_131011314.1">
    <property type="nucleotide sequence ID" value="NZ_SIRE01000002.1"/>
</dbReference>
<evidence type="ECO:0000256" key="1">
    <source>
        <dbReference type="SAM" id="Coils"/>
    </source>
</evidence>
<protein>
    <submittedName>
        <fullName evidence="3">DUF342 domain-containing protein</fullName>
    </submittedName>
</protein>
<reference evidence="3 4" key="1">
    <citation type="submission" date="2019-02" db="EMBL/GenBank/DDBJ databases">
        <title>Paenibacillus sp. nov., isolated from surface-sterilized tissue of Thalictrum simplex L.</title>
        <authorList>
            <person name="Tuo L."/>
        </authorList>
    </citation>
    <scope>NUCLEOTIDE SEQUENCE [LARGE SCALE GENOMIC DNA]</scope>
    <source>
        <strain evidence="3 4">N2SHLJ1</strain>
    </source>
</reference>
<dbReference type="InterPro" id="IPR046865">
    <property type="entry name" value="FapA_b_solenoid"/>
</dbReference>
<feature type="domain" description="Flagellar Assembly Protein A N-terminal region" evidence="2">
    <location>
        <begin position="71"/>
        <end position="241"/>
    </location>
</feature>
<dbReference type="Pfam" id="PF03961">
    <property type="entry name" value="FapA"/>
    <property type="match status" value="1"/>
</dbReference>
<evidence type="ECO:0000313" key="4">
    <source>
        <dbReference type="Proteomes" id="UP000293142"/>
    </source>
</evidence>
<dbReference type="PANTHER" id="PTHR38032">
    <property type="entry name" value="POLYMERASE-RELATED"/>
    <property type="match status" value="1"/>
</dbReference>
<keyword evidence="4" id="KW-1185">Reference proteome</keyword>
<dbReference type="InterPro" id="IPR005646">
    <property type="entry name" value="FapA"/>
</dbReference>
<evidence type="ECO:0000313" key="3">
    <source>
        <dbReference type="EMBL" id="TBL81529.1"/>
    </source>
</evidence>
<dbReference type="Pfam" id="PF20250">
    <property type="entry name" value="FapA_N"/>
    <property type="match status" value="1"/>
</dbReference>
<dbReference type="InterPro" id="IPR046866">
    <property type="entry name" value="FapA_N"/>
</dbReference>
<evidence type="ECO:0000259" key="2">
    <source>
        <dbReference type="Pfam" id="PF20250"/>
    </source>
</evidence>
<dbReference type="OrthoDB" id="1279at2"/>
<keyword evidence="1" id="KW-0175">Coiled coil</keyword>
<sequence length="525" mass="58643">MELFRNGYFCLTAEGETVYITVFAQQFPLKDFELVLRQVPRVQVTNFSALRSAVLQKTNTPVEIGIMKPDIEIEVSKDDMQASFKLNLPAEELQTHKAAIVNRIMDQLKLAGVVDGILYEVISSDFPVQKSVVVARGIPPLPGEDASVTYFSLSERKPTIREDGRADYYEISFIDEVQAGDWLGEKVPATPGTPGRNLKGVPIPPQKGRDKPLIYDKQSISEHEENGSIVLRSKITGAVQKLQNKISVQELLVINGDVGPKTGNIDYDGSIKIKGTIHDGYSVTATKDISIQDEMGLGAVESIVSKTGDIFIKGGIFGKGRATIQAGRNVFVKNAQDCSITAGDNIHIGLYAIGCNLQAKYILLDKRRGKIIGGHVQAKVQIVTAFIGNESERPTKVHVEGFDRREVMKDLELVLQEYKKVLAELEHLRKEVDLYEEYVDMLKNSEMKAYMTHMAKFEEATMKVANLEERRKRLMTNLNTKGDGEVTVLQKAFPRTLLQIKEIEKRIEQITTGSFYVDKNTFFHS</sequence>
<name>A0A4Q9DWU6_9BACL</name>
<organism evidence="3 4">
    <name type="scientific">Paenibacillus thalictri</name>
    <dbReference type="NCBI Taxonomy" id="2527873"/>
    <lineage>
        <taxon>Bacteria</taxon>
        <taxon>Bacillati</taxon>
        <taxon>Bacillota</taxon>
        <taxon>Bacilli</taxon>
        <taxon>Bacillales</taxon>
        <taxon>Paenibacillaceae</taxon>
        <taxon>Paenibacillus</taxon>
    </lineage>
</organism>
<comment type="caution">
    <text evidence="3">The sequence shown here is derived from an EMBL/GenBank/DDBJ whole genome shotgun (WGS) entry which is preliminary data.</text>
</comment>
<gene>
    <name evidence="3" type="ORF">EYB31_00490</name>
</gene>
<accession>A0A4Q9DWU6</accession>
<dbReference type="Proteomes" id="UP000293142">
    <property type="component" value="Unassembled WGS sequence"/>
</dbReference>
<feature type="coiled-coil region" evidence="1">
    <location>
        <begin position="408"/>
        <end position="477"/>
    </location>
</feature>
<dbReference type="EMBL" id="SIRE01000002">
    <property type="protein sequence ID" value="TBL81529.1"/>
    <property type="molecule type" value="Genomic_DNA"/>
</dbReference>
<dbReference type="PANTHER" id="PTHR38032:SF1">
    <property type="entry name" value="RNA-BINDING PROTEIN KHPB N-TERMINAL DOMAIN-CONTAINING PROTEIN"/>
    <property type="match status" value="1"/>
</dbReference>
<dbReference type="AlphaFoldDB" id="A0A4Q9DWU6"/>